<accession>A0A846MNU8</accession>
<dbReference type="SUPFAM" id="SSF81606">
    <property type="entry name" value="PP2C-like"/>
    <property type="match status" value="1"/>
</dbReference>
<dbReference type="Proteomes" id="UP000537126">
    <property type="component" value="Unassembled WGS sequence"/>
</dbReference>
<dbReference type="EMBL" id="JAASRN010000001">
    <property type="protein sequence ID" value="NIK73131.1"/>
    <property type="molecule type" value="Genomic_DNA"/>
</dbReference>
<name>A0A846MNU8_9BACT</name>
<feature type="coiled-coil region" evidence="1">
    <location>
        <begin position="299"/>
        <end position="333"/>
    </location>
</feature>
<comment type="caution">
    <text evidence="2">The sequence shown here is derived from an EMBL/GenBank/DDBJ whole genome shotgun (WGS) entry which is preliminary data.</text>
</comment>
<protein>
    <submittedName>
        <fullName evidence="2">Serine/threonine protein phosphatase PrpC</fullName>
    </submittedName>
</protein>
<keyword evidence="1" id="KW-0175">Coiled coil</keyword>
<reference evidence="2 3" key="1">
    <citation type="submission" date="2020-03" db="EMBL/GenBank/DDBJ databases">
        <title>Genomic Encyclopedia of Type Strains, Phase IV (KMG-IV): sequencing the most valuable type-strain genomes for metagenomic binning, comparative biology and taxonomic classification.</title>
        <authorList>
            <person name="Goeker M."/>
        </authorList>
    </citation>
    <scope>NUCLEOTIDE SEQUENCE [LARGE SCALE GENOMIC DNA]</scope>
    <source>
        <strain evidence="2 3">DSM 5718</strain>
    </source>
</reference>
<dbReference type="Gene3D" id="3.60.40.10">
    <property type="entry name" value="PPM-type phosphatase domain"/>
    <property type="match status" value="1"/>
</dbReference>
<gene>
    <name evidence="2" type="ORF">FHS56_000617</name>
</gene>
<keyword evidence="3" id="KW-1185">Reference proteome</keyword>
<dbReference type="RefSeq" id="WP_166918403.1">
    <property type="nucleotide sequence ID" value="NZ_JAASRN010000001.1"/>
</dbReference>
<evidence type="ECO:0000313" key="2">
    <source>
        <dbReference type="EMBL" id="NIK73131.1"/>
    </source>
</evidence>
<dbReference type="InterPro" id="IPR036457">
    <property type="entry name" value="PPM-type-like_dom_sf"/>
</dbReference>
<proteinExistence type="predicted"/>
<sequence>MTEVPGFDFVLDKIAGMGEDAPPLRLWDANRQRGLIAVFDGMGGAGSAPCLWEGKEYSGAYVAARLAAQQLSLYFENYEGALEDFAGGLQEKFKDFFARQAEALYPAGQSKLKSRLVRLLPTTMTALLWEPMPNQIDSYRLCVLWAGDSRAYALLPSSIILLTKDDVRQEEGNSDLLDQLVNDAPLSNCIHAGGDFTINQAFYTVEAPVCLLVATDGCFAYLPSPPHFEYLLRHTLEQTHGAGMHSWAEILKEKLHTIAADDASMALVALGEAATDNALLYWVFTKGNAHLYRRFIAPLNELIVQMEELRERKEQIEEKLNVLEQEKQHLRKKLWEAYLASGRMQQF</sequence>
<evidence type="ECO:0000313" key="3">
    <source>
        <dbReference type="Proteomes" id="UP000537126"/>
    </source>
</evidence>
<dbReference type="AlphaFoldDB" id="A0A846MNU8"/>
<organism evidence="2 3">
    <name type="scientific">Thermonema lapsum</name>
    <dbReference type="NCBI Taxonomy" id="28195"/>
    <lineage>
        <taxon>Bacteria</taxon>
        <taxon>Pseudomonadati</taxon>
        <taxon>Bacteroidota</taxon>
        <taxon>Cytophagia</taxon>
        <taxon>Cytophagales</taxon>
        <taxon>Thermonemataceae</taxon>
        <taxon>Thermonema</taxon>
    </lineage>
</organism>
<evidence type="ECO:0000256" key="1">
    <source>
        <dbReference type="SAM" id="Coils"/>
    </source>
</evidence>